<dbReference type="Gene3D" id="1.10.150.130">
    <property type="match status" value="1"/>
</dbReference>
<dbReference type="Proteomes" id="UP000237925">
    <property type="component" value="Chromosome"/>
</dbReference>
<keyword evidence="2" id="KW-0238">DNA-binding</keyword>
<keyword evidence="6" id="KW-1185">Reference proteome</keyword>
<organism evidence="5 6">
    <name type="scientific">Melaminivora suipulveris</name>
    <dbReference type="NCBI Taxonomy" id="2109913"/>
    <lineage>
        <taxon>Bacteria</taxon>
        <taxon>Pseudomonadati</taxon>
        <taxon>Pseudomonadota</taxon>
        <taxon>Betaproteobacteria</taxon>
        <taxon>Burkholderiales</taxon>
        <taxon>Comamonadaceae</taxon>
        <taxon>Melaminivora</taxon>
    </lineage>
</organism>
<evidence type="ECO:0000259" key="4">
    <source>
        <dbReference type="PROSITE" id="PS51898"/>
    </source>
</evidence>
<dbReference type="EMBL" id="CP027667">
    <property type="protein sequence ID" value="AVO50808.1"/>
    <property type="molecule type" value="Genomic_DNA"/>
</dbReference>
<name>A0A2R3QGA4_9BURK</name>
<dbReference type="GO" id="GO:0006310">
    <property type="term" value="P:DNA recombination"/>
    <property type="evidence" value="ECO:0007669"/>
    <property type="project" value="UniProtKB-KW"/>
</dbReference>
<dbReference type="GO" id="GO:0003677">
    <property type="term" value="F:DNA binding"/>
    <property type="evidence" value="ECO:0007669"/>
    <property type="project" value="UniProtKB-KW"/>
</dbReference>
<dbReference type="PROSITE" id="PS51898">
    <property type="entry name" value="TYR_RECOMBINASE"/>
    <property type="match status" value="1"/>
</dbReference>
<keyword evidence="3" id="KW-0233">DNA recombination</keyword>
<accession>A0A2R3QGA4</accession>
<evidence type="ECO:0000313" key="5">
    <source>
        <dbReference type="EMBL" id="AVO50808.1"/>
    </source>
</evidence>
<evidence type="ECO:0000256" key="1">
    <source>
        <dbReference type="ARBA" id="ARBA00022908"/>
    </source>
</evidence>
<keyword evidence="1" id="KW-0229">DNA integration</keyword>
<proteinExistence type="predicted"/>
<dbReference type="InterPro" id="IPR002104">
    <property type="entry name" value="Integrase_catalytic"/>
</dbReference>
<feature type="domain" description="Tyr recombinase" evidence="4">
    <location>
        <begin position="209"/>
        <end position="380"/>
    </location>
</feature>
<dbReference type="OrthoDB" id="102994at2"/>
<dbReference type="InterPro" id="IPR050090">
    <property type="entry name" value="Tyrosine_recombinase_XerCD"/>
</dbReference>
<sequence>MPSISRVADRQKLKPSREPYWHRLGTGCYVGVRFMTTGSKGSWLARWRNPETGKQHTMALGTFEDLPDNKRFDAASKAAQQWFSHVGHGGSVEVVTVRDACTRYVAHLLREKGESASLDARSRFERYVFKDVRLAGLALSGLRAKHLQDWRNGLQDAPSASGEPRAASTINRDMTALRAALNLAHNEGLVATDVAWRAKLVPIKGADGRRQIYLDREQRRRLISAAQPDLAIFIRAMCMLPLRPGALAALDVGNYDKRLKTLTVGKDKAGADRSIQLPGSAAALFGDAIRDKLPSAPLLARGDGERWNKDGWKHPFKLAAKEADLPAQACMYVLRHSTITDLVAAGLPLLTVAQMSGTSVQMIEKHYGHLRAETALAALESLAL</sequence>
<evidence type="ECO:0000256" key="3">
    <source>
        <dbReference type="ARBA" id="ARBA00023172"/>
    </source>
</evidence>
<dbReference type="InterPro" id="IPR013762">
    <property type="entry name" value="Integrase-like_cat_sf"/>
</dbReference>
<dbReference type="PANTHER" id="PTHR30349:SF88">
    <property type="entry name" value="BLL1584 PROTEIN"/>
    <property type="match status" value="1"/>
</dbReference>
<dbReference type="PANTHER" id="PTHR30349">
    <property type="entry name" value="PHAGE INTEGRASE-RELATED"/>
    <property type="match status" value="1"/>
</dbReference>
<dbReference type="AlphaFoldDB" id="A0A2R3QGA4"/>
<dbReference type="InterPro" id="IPR010998">
    <property type="entry name" value="Integrase_recombinase_N"/>
</dbReference>
<reference evidence="5 6" key="1">
    <citation type="submission" date="2018-03" db="EMBL/GenBank/DDBJ databases">
        <title>Genome sequencing of Melaminivora sp.</title>
        <authorList>
            <person name="Kim S.-J."/>
            <person name="Heo J."/>
            <person name="Ahn J.-H."/>
            <person name="Kwon S.-W."/>
        </authorList>
    </citation>
    <scope>NUCLEOTIDE SEQUENCE [LARGE SCALE GENOMIC DNA]</scope>
    <source>
        <strain evidence="5 6">SC2-9</strain>
    </source>
</reference>
<dbReference type="KEGG" id="mela:C6568_17435"/>
<dbReference type="RefSeq" id="WP_106685201.1">
    <property type="nucleotide sequence ID" value="NZ_CP027667.1"/>
</dbReference>
<protein>
    <submittedName>
        <fullName evidence="5">Integrase</fullName>
    </submittedName>
</protein>
<dbReference type="GO" id="GO:0015074">
    <property type="term" value="P:DNA integration"/>
    <property type="evidence" value="ECO:0007669"/>
    <property type="project" value="UniProtKB-KW"/>
</dbReference>
<gene>
    <name evidence="5" type="ORF">C6568_17435</name>
</gene>
<dbReference type="Gene3D" id="1.10.443.10">
    <property type="entry name" value="Intergrase catalytic core"/>
    <property type="match status" value="1"/>
</dbReference>
<dbReference type="Pfam" id="PF00589">
    <property type="entry name" value="Phage_integrase"/>
    <property type="match status" value="1"/>
</dbReference>
<dbReference type="InterPro" id="IPR011010">
    <property type="entry name" value="DNA_brk_join_enz"/>
</dbReference>
<evidence type="ECO:0000313" key="6">
    <source>
        <dbReference type="Proteomes" id="UP000237925"/>
    </source>
</evidence>
<evidence type="ECO:0000256" key="2">
    <source>
        <dbReference type="ARBA" id="ARBA00023125"/>
    </source>
</evidence>
<dbReference type="Gene3D" id="3.30.160.390">
    <property type="entry name" value="Integrase, DNA-binding domain"/>
    <property type="match status" value="1"/>
</dbReference>
<dbReference type="SUPFAM" id="SSF56349">
    <property type="entry name" value="DNA breaking-rejoining enzymes"/>
    <property type="match status" value="1"/>
</dbReference>
<dbReference type="InterPro" id="IPR038488">
    <property type="entry name" value="Integrase_DNA-bd_sf"/>
</dbReference>